<dbReference type="RefSeq" id="WP_160554714.1">
    <property type="nucleotide sequence ID" value="NZ_CP047650.1"/>
</dbReference>
<reference evidence="1 2" key="1">
    <citation type="submission" date="2020-01" db="EMBL/GenBank/DDBJ databases">
        <title>Genome sequencing of strain KACC 21265.</title>
        <authorList>
            <person name="Heo J."/>
            <person name="Kim S.-J."/>
            <person name="Kim J.-S."/>
            <person name="Hong S.-B."/>
            <person name="Kwon S.-W."/>
        </authorList>
    </citation>
    <scope>NUCLEOTIDE SEQUENCE [LARGE SCALE GENOMIC DNA]</scope>
    <source>
        <strain evidence="1 2">KACC 21265</strain>
    </source>
</reference>
<dbReference type="Proteomes" id="UP000464787">
    <property type="component" value="Chromosome"/>
</dbReference>
<gene>
    <name evidence="1" type="ORF">GT347_24695</name>
</gene>
<organism evidence="1 2">
    <name type="scientific">Xylophilus rhododendri</name>
    <dbReference type="NCBI Taxonomy" id="2697032"/>
    <lineage>
        <taxon>Bacteria</taxon>
        <taxon>Pseudomonadati</taxon>
        <taxon>Pseudomonadota</taxon>
        <taxon>Betaproteobacteria</taxon>
        <taxon>Burkholderiales</taxon>
        <taxon>Xylophilus</taxon>
    </lineage>
</organism>
<dbReference type="KEGG" id="xyk:GT347_24695"/>
<dbReference type="AlphaFoldDB" id="A0A857JA87"/>
<keyword evidence="2" id="KW-1185">Reference proteome</keyword>
<sequence length="71" mass="6862">MSLVSSVIGQNSQAVWNTVRDTVRGAANGDVGDIAKVAVGVAIATGAVPVSNGVAALAGGAVAGRLLDVFV</sequence>
<evidence type="ECO:0000313" key="2">
    <source>
        <dbReference type="Proteomes" id="UP000464787"/>
    </source>
</evidence>
<protein>
    <submittedName>
        <fullName evidence="1">Uncharacterized protein</fullName>
    </submittedName>
</protein>
<accession>A0A857JA87</accession>
<name>A0A857JA87_9BURK</name>
<evidence type="ECO:0000313" key="1">
    <source>
        <dbReference type="EMBL" id="QHJ00905.1"/>
    </source>
</evidence>
<proteinExistence type="predicted"/>
<dbReference type="EMBL" id="CP047650">
    <property type="protein sequence ID" value="QHJ00905.1"/>
    <property type="molecule type" value="Genomic_DNA"/>
</dbReference>